<dbReference type="PANTHER" id="PTHR13847">
    <property type="entry name" value="SARCOSINE DEHYDROGENASE-RELATED"/>
    <property type="match status" value="1"/>
</dbReference>
<accession>A0A4V3BDH6</accession>
<dbReference type="Proteomes" id="UP000295310">
    <property type="component" value="Unassembled WGS sequence"/>
</dbReference>
<protein>
    <submittedName>
        <fullName evidence="3">FAD-dependent oxidoreductase</fullName>
    </submittedName>
</protein>
<dbReference type="PANTHER" id="PTHR13847:SF289">
    <property type="entry name" value="GLYCINE OXIDASE"/>
    <property type="match status" value="1"/>
</dbReference>
<dbReference type="Pfam" id="PF01266">
    <property type="entry name" value="DAO"/>
    <property type="match status" value="1"/>
</dbReference>
<dbReference type="Gene3D" id="3.30.9.10">
    <property type="entry name" value="D-Amino Acid Oxidase, subunit A, domain 2"/>
    <property type="match status" value="1"/>
</dbReference>
<dbReference type="SUPFAM" id="SSF51905">
    <property type="entry name" value="FAD/NAD(P)-binding domain"/>
    <property type="match status" value="1"/>
</dbReference>
<proteinExistence type="predicted"/>
<dbReference type="OrthoDB" id="9794226at2"/>
<organism evidence="3 4">
    <name type="scientific">Macrococcus brunensis</name>
    <dbReference type="NCBI Taxonomy" id="198483"/>
    <lineage>
        <taxon>Bacteria</taxon>
        <taxon>Bacillati</taxon>
        <taxon>Bacillota</taxon>
        <taxon>Bacilli</taxon>
        <taxon>Bacillales</taxon>
        <taxon>Staphylococcaceae</taxon>
        <taxon>Macrococcus</taxon>
    </lineage>
</organism>
<sequence length="367" mass="41265">MLTNEGDVIKKYDLIIVGAGVIGLSIARNLPRDLSIAVIDRNEPGRRASYAAGGMLGAQNEFYEDNALYRLSMAGRAMMPEVISQLEAETGHQIHLKQHGLIKYLSCMEDQPLFERQFHFLSQTDSNIRQLNTKELTQLHPGITGTSGIYIPDDGQIDAARYTRALKATLSHVDFYHDEVLNIRKSDDYTVSIHQQQLQSAKLLIAAGAWSQDLLRMLNIHLPVTGMRGEVCYMYHPTLHLRPSLFGTNGCYIVPKANHHYLIGATSQPDRENYVSDSGIAWLLEESQKMLPSLAAGEIIRTYSGVRPFTRNHQLYLDECSEGLYVATGHYRNGILLSAITGHYMAQLILGRREPLLDHFRIKELTT</sequence>
<evidence type="ECO:0000259" key="2">
    <source>
        <dbReference type="Pfam" id="PF01266"/>
    </source>
</evidence>
<evidence type="ECO:0000313" key="3">
    <source>
        <dbReference type="EMBL" id="TDL98376.1"/>
    </source>
</evidence>
<keyword evidence="4" id="KW-1185">Reference proteome</keyword>
<dbReference type="SUPFAM" id="SSF54373">
    <property type="entry name" value="FAD-linked reductases, C-terminal domain"/>
    <property type="match status" value="1"/>
</dbReference>
<dbReference type="InterPro" id="IPR006076">
    <property type="entry name" value="FAD-dep_OxRdtase"/>
</dbReference>
<gene>
    <name evidence="3" type="ORF">ERX27_02775</name>
</gene>
<dbReference type="Gene3D" id="3.50.50.60">
    <property type="entry name" value="FAD/NAD(P)-binding domain"/>
    <property type="match status" value="1"/>
</dbReference>
<keyword evidence="1" id="KW-0560">Oxidoreductase</keyword>
<evidence type="ECO:0000256" key="1">
    <source>
        <dbReference type="ARBA" id="ARBA00023002"/>
    </source>
</evidence>
<feature type="domain" description="FAD dependent oxidoreductase" evidence="2">
    <location>
        <begin position="13"/>
        <end position="348"/>
    </location>
</feature>
<dbReference type="RefSeq" id="WP_133431317.1">
    <property type="nucleotide sequence ID" value="NZ_CP092172.1"/>
</dbReference>
<dbReference type="AlphaFoldDB" id="A0A4V3BDH6"/>
<dbReference type="EMBL" id="SCWA01000004">
    <property type="protein sequence ID" value="TDL98376.1"/>
    <property type="molecule type" value="Genomic_DNA"/>
</dbReference>
<dbReference type="InterPro" id="IPR036188">
    <property type="entry name" value="FAD/NAD-bd_sf"/>
</dbReference>
<dbReference type="GO" id="GO:0005737">
    <property type="term" value="C:cytoplasm"/>
    <property type="evidence" value="ECO:0007669"/>
    <property type="project" value="TreeGrafter"/>
</dbReference>
<name>A0A4V3BDH6_9STAP</name>
<comment type="caution">
    <text evidence="3">The sequence shown here is derived from an EMBL/GenBank/DDBJ whole genome shotgun (WGS) entry which is preliminary data.</text>
</comment>
<reference evidence="3 4" key="1">
    <citation type="submission" date="2019-01" db="EMBL/GenBank/DDBJ databases">
        <title>Draft genome sequences of the type strains of six Macrococcus species.</title>
        <authorList>
            <person name="Mazhar S."/>
            <person name="Altermann E."/>
            <person name="Hill C."/>
            <person name="Mcauliffe O."/>
        </authorList>
    </citation>
    <scope>NUCLEOTIDE SEQUENCE [LARGE SCALE GENOMIC DNA]</scope>
    <source>
        <strain evidence="3 4">CCM4811</strain>
    </source>
</reference>
<dbReference type="GO" id="GO:0016491">
    <property type="term" value="F:oxidoreductase activity"/>
    <property type="evidence" value="ECO:0007669"/>
    <property type="project" value="UniProtKB-KW"/>
</dbReference>
<evidence type="ECO:0000313" key="4">
    <source>
        <dbReference type="Proteomes" id="UP000295310"/>
    </source>
</evidence>